<dbReference type="AlphaFoldDB" id="A0A4R1FFV5"/>
<proteinExistence type="inferred from homology"/>
<dbReference type="NCBIfam" id="TIGR00377">
    <property type="entry name" value="ant_ant_sig"/>
    <property type="match status" value="1"/>
</dbReference>
<dbReference type="RefSeq" id="WP_165914887.1">
    <property type="nucleotide sequence ID" value="NZ_SMFR01000009.1"/>
</dbReference>
<protein>
    <recommendedName>
        <fullName evidence="2">Anti-sigma factor antagonist</fullName>
    </recommendedName>
</protein>
<evidence type="ECO:0000259" key="3">
    <source>
        <dbReference type="PROSITE" id="PS50801"/>
    </source>
</evidence>
<dbReference type="PANTHER" id="PTHR33495">
    <property type="entry name" value="ANTI-SIGMA FACTOR ANTAGONIST TM_1081-RELATED-RELATED"/>
    <property type="match status" value="1"/>
</dbReference>
<comment type="caution">
    <text evidence="4">The sequence shown here is derived from an EMBL/GenBank/DDBJ whole genome shotgun (WGS) entry which is preliminary data.</text>
</comment>
<feature type="domain" description="STAS" evidence="3">
    <location>
        <begin position="21"/>
        <end position="130"/>
    </location>
</feature>
<reference evidence="4 5" key="1">
    <citation type="submission" date="2019-03" db="EMBL/GenBank/DDBJ databases">
        <title>Genomic Encyclopedia of Type Strains, Phase IV (KMG-IV): sequencing the most valuable type-strain genomes for metagenomic binning, comparative biology and taxonomic classification.</title>
        <authorList>
            <person name="Goeker M."/>
        </authorList>
    </citation>
    <scope>NUCLEOTIDE SEQUENCE [LARGE SCALE GENOMIC DNA]</scope>
    <source>
        <strain evidence="4 5">DSM 44684</strain>
    </source>
</reference>
<comment type="similarity">
    <text evidence="1 2">Belongs to the anti-sigma-factor antagonist family.</text>
</comment>
<dbReference type="InterPro" id="IPR036513">
    <property type="entry name" value="STAS_dom_sf"/>
</dbReference>
<sequence>MNTHSSHGDQISRVDQTNCALRAEVTRRHAATVVHVRGEIDACNLSQWRGILDDAVLAAAGSDHLVIDLRDVTFMSCRAILDMATRAQQSELRMSVVNPVPSVTNRIIVAAGLTEWLPVYSSRTDALAAAGSLPRSIPTVSWTTM</sequence>
<evidence type="ECO:0000313" key="5">
    <source>
        <dbReference type="Proteomes" id="UP000294856"/>
    </source>
</evidence>
<evidence type="ECO:0000313" key="4">
    <source>
        <dbReference type="EMBL" id="TCJ89741.1"/>
    </source>
</evidence>
<dbReference type="Gene3D" id="3.30.750.24">
    <property type="entry name" value="STAS domain"/>
    <property type="match status" value="1"/>
</dbReference>
<name>A0A4R1FFV5_9NOCA</name>
<dbReference type="InterPro" id="IPR002645">
    <property type="entry name" value="STAS_dom"/>
</dbReference>
<organism evidence="4 5">
    <name type="scientific">Nocardia alba</name>
    <dbReference type="NCBI Taxonomy" id="225051"/>
    <lineage>
        <taxon>Bacteria</taxon>
        <taxon>Bacillati</taxon>
        <taxon>Actinomycetota</taxon>
        <taxon>Actinomycetes</taxon>
        <taxon>Mycobacteriales</taxon>
        <taxon>Nocardiaceae</taxon>
        <taxon>Nocardia</taxon>
    </lineage>
</organism>
<dbReference type="Proteomes" id="UP000294856">
    <property type="component" value="Unassembled WGS sequence"/>
</dbReference>
<dbReference type="EMBL" id="SMFR01000009">
    <property type="protein sequence ID" value="TCJ89741.1"/>
    <property type="molecule type" value="Genomic_DNA"/>
</dbReference>
<evidence type="ECO:0000256" key="2">
    <source>
        <dbReference type="RuleBase" id="RU003749"/>
    </source>
</evidence>
<dbReference type="SUPFAM" id="SSF52091">
    <property type="entry name" value="SpoIIaa-like"/>
    <property type="match status" value="1"/>
</dbReference>
<evidence type="ECO:0000256" key="1">
    <source>
        <dbReference type="ARBA" id="ARBA00009013"/>
    </source>
</evidence>
<accession>A0A4R1FFV5</accession>
<dbReference type="InterPro" id="IPR003658">
    <property type="entry name" value="Anti-sigma_ant"/>
</dbReference>
<dbReference type="PANTHER" id="PTHR33495:SF2">
    <property type="entry name" value="ANTI-SIGMA FACTOR ANTAGONIST TM_1081-RELATED"/>
    <property type="match status" value="1"/>
</dbReference>
<dbReference type="GO" id="GO:0043856">
    <property type="term" value="F:anti-sigma factor antagonist activity"/>
    <property type="evidence" value="ECO:0007669"/>
    <property type="project" value="InterPro"/>
</dbReference>
<dbReference type="CDD" id="cd07043">
    <property type="entry name" value="STAS_anti-anti-sigma_factors"/>
    <property type="match status" value="1"/>
</dbReference>
<keyword evidence="5" id="KW-1185">Reference proteome</keyword>
<dbReference type="Pfam" id="PF01740">
    <property type="entry name" value="STAS"/>
    <property type="match status" value="1"/>
</dbReference>
<dbReference type="PROSITE" id="PS50801">
    <property type="entry name" value="STAS"/>
    <property type="match status" value="1"/>
</dbReference>
<dbReference type="STRING" id="1210063.GCA_001612665_05622"/>
<gene>
    <name evidence="4" type="ORF">DFR71_6378</name>
</gene>